<dbReference type="OrthoDB" id="2748713at2759"/>
<dbReference type="EMBL" id="AYKW01000023">
    <property type="protein sequence ID" value="PIL28835.1"/>
    <property type="molecule type" value="Genomic_DNA"/>
</dbReference>
<accession>A0A2G8S514</accession>
<dbReference type="Proteomes" id="UP000230002">
    <property type="component" value="Unassembled WGS sequence"/>
</dbReference>
<proteinExistence type="predicted"/>
<organism evidence="1 2">
    <name type="scientific">Ganoderma sinense ZZ0214-1</name>
    <dbReference type="NCBI Taxonomy" id="1077348"/>
    <lineage>
        <taxon>Eukaryota</taxon>
        <taxon>Fungi</taxon>
        <taxon>Dikarya</taxon>
        <taxon>Basidiomycota</taxon>
        <taxon>Agaricomycotina</taxon>
        <taxon>Agaricomycetes</taxon>
        <taxon>Polyporales</taxon>
        <taxon>Polyporaceae</taxon>
        <taxon>Ganoderma</taxon>
    </lineage>
</organism>
<gene>
    <name evidence="1" type="ORF">GSI_08880</name>
</gene>
<reference evidence="1 2" key="1">
    <citation type="journal article" date="2015" name="Sci. Rep.">
        <title>Chromosome-level genome map provides insights into diverse defense mechanisms in the medicinal fungus Ganoderma sinense.</title>
        <authorList>
            <person name="Zhu Y."/>
            <person name="Xu J."/>
            <person name="Sun C."/>
            <person name="Zhou S."/>
            <person name="Xu H."/>
            <person name="Nelson D.R."/>
            <person name="Qian J."/>
            <person name="Song J."/>
            <person name="Luo H."/>
            <person name="Xiang L."/>
            <person name="Li Y."/>
            <person name="Xu Z."/>
            <person name="Ji A."/>
            <person name="Wang L."/>
            <person name="Lu S."/>
            <person name="Hayward A."/>
            <person name="Sun W."/>
            <person name="Li X."/>
            <person name="Schwartz D.C."/>
            <person name="Wang Y."/>
            <person name="Chen S."/>
        </authorList>
    </citation>
    <scope>NUCLEOTIDE SEQUENCE [LARGE SCALE GENOMIC DNA]</scope>
    <source>
        <strain evidence="1 2">ZZ0214-1</strain>
    </source>
</reference>
<protein>
    <submittedName>
        <fullName evidence="1">Uncharacterized protein</fullName>
    </submittedName>
</protein>
<dbReference type="AlphaFoldDB" id="A0A2G8S514"/>
<name>A0A2G8S514_9APHY</name>
<keyword evidence="2" id="KW-1185">Reference proteome</keyword>
<evidence type="ECO:0000313" key="2">
    <source>
        <dbReference type="Proteomes" id="UP000230002"/>
    </source>
</evidence>
<comment type="caution">
    <text evidence="1">The sequence shown here is derived from an EMBL/GenBank/DDBJ whole genome shotgun (WGS) entry which is preliminary data.</text>
</comment>
<evidence type="ECO:0000313" key="1">
    <source>
        <dbReference type="EMBL" id="PIL28835.1"/>
    </source>
</evidence>
<sequence>MKQDDSDTSESLFVLNLRCPVLQESLRDHPPKRLKLQINGWCGSGDPELRGLISPEAAATLTHLTLCATYLHYSSPDPPPLDYLAARWDDIWRDGLLPFVTPLHALTHFRLVFHLDGMEAAVPMWPITQDPLIEDLRPISRARGRFDFAAVASKLADTLPSLRYCFLTNSAWVTAAKDVHSWPVVVEQWRESRARRVAHGLDVGHTTAESSAAAAVETRDTGRELAELHDDVAETILQAEALVLSTEERQGVRWV</sequence>